<keyword evidence="2" id="KW-0560">Oxidoreductase</keyword>
<proteinExistence type="predicted"/>
<gene>
    <name evidence="2" type="ORF">K529_004785</name>
</gene>
<dbReference type="OrthoDB" id="9797178at2"/>
<dbReference type="Gene3D" id="3.30.70.100">
    <property type="match status" value="1"/>
</dbReference>
<protein>
    <submittedName>
        <fullName evidence="2">Antibiotic biosynthesis monooxygenase</fullName>
    </submittedName>
</protein>
<dbReference type="STRING" id="1265309.K529_004785"/>
<dbReference type="Proteomes" id="UP000013243">
    <property type="component" value="Chromosome"/>
</dbReference>
<dbReference type="SUPFAM" id="SSF54909">
    <property type="entry name" value="Dimeric alpha+beta barrel"/>
    <property type="match status" value="1"/>
</dbReference>
<evidence type="ECO:0000313" key="3">
    <source>
        <dbReference type="Proteomes" id="UP000013243"/>
    </source>
</evidence>
<dbReference type="GeneID" id="28249123"/>
<accession>A0A1B1A0M6</accession>
<evidence type="ECO:0000259" key="1">
    <source>
        <dbReference type="Pfam" id="PF03992"/>
    </source>
</evidence>
<feature type="domain" description="ABM" evidence="1">
    <location>
        <begin position="23"/>
        <end position="74"/>
    </location>
</feature>
<name>A0A1B1A0M6_9RHOB</name>
<organism evidence="2 3">
    <name type="scientific">Tritonibacter mobilis F1926</name>
    <dbReference type="NCBI Taxonomy" id="1265309"/>
    <lineage>
        <taxon>Bacteria</taxon>
        <taxon>Pseudomonadati</taxon>
        <taxon>Pseudomonadota</taxon>
        <taxon>Alphaproteobacteria</taxon>
        <taxon>Rhodobacterales</taxon>
        <taxon>Paracoccaceae</taxon>
        <taxon>Tritonibacter</taxon>
    </lineage>
</organism>
<sequence length="98" mass="11073">MSDALPKGRVHLSGHLFCASAQERALVEQYLPEHIRLTRAEPGCLSFEVTQTDDPSVWRVEECFTDRAAFDAHQLRAGASLWGQKTQGIRRAYEITED</sequence>
<dbReference type="Pfam" id="PF03992">
    <property type="entry name" value="ABM"/>
    <property type="match status" value="1"/>
</dbReference>
<dbReference type="AlphaFoldDB" id="A0A1B1A0M6"/>
<dbReference type="InterPro" id="IPR011008">
    <property type="entry name" value="Dimeric_a/b-barrel"/>
</dbReference>
<dbReference type="EMBL" id="CP015230">
    <property type="protein sequence ID" value="ANP40076.1"/>
    <property type="molecule type" value="Genomic_DNA"/>
</dbReference>
<evidence type="ECO:0000313" key="2">
    <source>
        <dbReference type="EMBL" id="ANP40076.1"/>
    </source>
</evidence>
<dbReference type="RefSeq" id="WP_005687995.1">
    <property type="nucleotide sequence ID" value="NZ_CP015230.1"/>
</dbReference>
<dbReference type="InterPro" id="IPR007138">
    <property type="entry name" value="ABM_dom"/>
</dbReference>
<dbReference type="KEGG" id="rmb:K529_004785"/>
<dbReference type="GO" id="GO:0004497">
    <property type="term" value="F:monooxygenase activity"/>
    <property type="evidence" value="ECO:0007669"/>
    <property type="project" value="UniProtKB-KW"/>
</dbReference>
<reference evidence="2 3" key="1">
    <citation type="journal article" date="2016" name="ISME J.">
        <title>Global occurrence and heterogeneity of the Roseobacter-clade species Ruegeria mobilis.</title>
        <authorList>
            <person name="Sonnenschein E."/>
            <person name="Gram L."/>
        </authorList>
    </citation>
    <scope>NUCLEOTIDE SEQUENCE [LARGE SCALE GENOMIC DNA]</scope>
    <source>
        <strain evidence="2 3">F1926</strain>
    </source>
</reference>
<keyword evidence="2" id="KW-0503">Monooxygenase</keyword>